<name>A0ABS1CLB2_9GAMM</name>
<dbReference type="Gene3D" id="2.40.10.220">
    <property type="entry name" value="predicted glycosyltransferase like domains"/>
    <property type="match status" value="1"/>
</dbReference>
<accession>A0ABS1CLB2</accession>
<dbReference type="EMBL" id="NRRV01000053">
    <property type="protein sequence ID" value="MBK1632633.1"/>
    <property type="molecule type" value="Genomic_DNA"/>
</dbReference>
<evidence type="ECO:0000313" key="2">
    <source>
        <dbReference type="EMBL" id="MBK1632633.1"/>
    </source>
</evidence>
<sequence>MSDFDGAAAEPRIRGERRRFPRAGFDGAVAAEPVPRTISTHAMPLLASDLSEGGLGATAQDFVPSGAKLLVSLEPAAGAEPLRLMGEVVRVAHIAFQDRWSLGIAFDAVSEAERKRLREVVAGRGRG</sequence>
<dbReference type="SUPFAM" id="SSF141371">
    <property type="entry name" value="PilZ domain-like"/>
    <property type="match status" value="1"/>
</dbReference>
<dbReference type="InterPro" id="IPR009875">
    <property type="entry name" value="PilZ_domain"/>
</dbReference>
<protein>
    <recommendedName>
        <fullName evidence="1">PilZ domain-containing protein</fullName>
    </recommendedName>
</protein>
<keyword evidence="3" id="KW-1185">Reference proteome</keyword>
<organism evidence="2 3">
    <name type="scientific">Thiohalocapsa halophila</name>
    <dbReference type="NCBI Taxonomy" id="69359"/>
    <lineage>
        <taxon>Bacteria</taxon>
        <taxon>Pseudomonadati</taxon>
        <taxon>Pseudomonadota</taxon>
        <taxon>Gammaproteobacteria</taxon>
        <taxon>Chromatiales</taxon>
        <taxon>Chromatiaceae</taxon>
        <taxon>Thiohalocapsa</taxon>
    </lineage>
</organism>
<gene>
    <name evidence="2" type="ORF">CKO31_18175</name>
</gene>
<comment type="caution">
    <text evidence="2">The sequence shown here is derived from an EMBL/GenBank/DDBJ whole genome shotgun (WGS) entry which is preliminary data.</text>
</comment>
<evidence type="ECO:0000313" key="3">
    <source>
        <dbReference type="Proteomes" id="UP000748752"/>
    </source>
</evidence>
<feature type="domain" description="PilZ" evidence="1">
    <location>
        <begin position="16"/>
        <end position="122"/>
    </location>
</feature>
<reference evidence="2 3" key="1">
    <citation type="journal article" date="2020" name="Microorganisms">
        <title>Osmotic Adaptation and Compatible Solute Biosynthesis of Phototrophic Bacteria as Revealed from Genome Analyses.</title>
        <authorList>
            <person name="Imhoff J.F."/>
            <person name="Rahn T."/>
            <person name="Kunzel S."/>
            <person name="Keller A."/>
            <person name="Neulinger S.C."/>
        </authorList>
    </citation>
    <scope>NUCLEOTIDE SEQUENCE [LARGE SCALE GENOMIC DNA]</scope>
    <source>
        <strain evidence="2 3">DSM 6210</strain>
    </source>
</reference>
<dbReference type="Pfam" id="PF07238">
    <property type="entry name" value="PilZ"/>
    <property type="match status" value="1"/>
</dbReference>
<dbReference type="RefSeq" id="WP_200240369.1">
    <property type="nucleotide sequence ID" value="NZ_NRRV01000053.1"/>
</dbReference>
<dbReference type="Proteomes" id="UP000748752">
    <property type="component" value="Unassembled WGS sequence"/>
</dbReference>
<evidence type="ECO:0000259" key="1">
    <source>
        <dbReference type="Pfam" id="PF07238"/>
    </source>
</evidence>
<proteinExistence type="predicted"/>